<comment type="caution">
    <text evidence="7">The sequence shown here is derived from an EMBL/GenBank/DDBJ whole genome shotgun (WGS) entry which is preliminary data.</text>
</comment>
<dbReference type="EMBL" id="JBHUME010000019">
    <property type="protein sequence ID" value="MFD2615497.1"/>
    <property type="molecule type" value="Genomic_DNA"/>
</dbReference>
<keyword evidence="5 6" id="KW-0472">Membrane</keyword>
<comment type="subcellular location">
    <subcellularLocation>
        <location evidence="1">Cell membrane</location>
        <topology evidence="1">Multi-pass membrane protein</topology>
    </subcellularLocation>
</comment>
<evidence type="ECO:0000256" key="6">
    <source>
        <dbReference type="SAM" id="Phobius"/>
    </source>
</evidence>
<keyword evidence="8" id="KW-1185">Reference proteome</keyword>
<proteinExistence type="predicted"/>
<keyword evidence="3 6" id="KW-0812">Transmembrane</keyword>
<feature type="transmembrane region" description="Helical" evidence="6">
    <location>
        <begin position="12"/>
        <end position="29"/>
    </location>
</feature>
<sequence length="124" mass="13666">MDELSARLKTVYRAALFFLSLCLLVWALYPPLRGMAAGLLIGTAASLVNMYYLSMKVRQAAEIAESGQKRRFNLGFLTRAAVGVLAVMLALRLGSDVELFGVILGLLFWQLAVLLAGLFHSFKR</sequence>
<evidence type="ECO:0000313" key="7">
    <source>
        <dbReference type="EMBL" id="MFD2615497.1"/>
    </source>
</evidence>
<evidence type="ECO:0000256" key="3">
    <source>
        <dbReference type="ARBA" id="ARBA00022692"/>
    </source>
</evidence>
<dbReference type="RefSeq" id="WP_377607424.1">
    <property type="nucleotide sequence ID" value="NZ_JBHUME010000019.1"/>
</dbReference>
<gene>
    <name evidence="7" type="ORF">ACFSUF_24120</name>
</gene>
<evidence type="ECO:0000256" key="5">
    <source>
        <dbReference type="ARBA" id="ARBA00023136"/>
    </source>
</evidence>
<feature type="transmembrane region" description="Helical" evidence="6">
    <location>
        <begin position="74"/>
        <end position="93"/>
    </location>
</feature>
<accession>A0ABW5PJ94</accession>
<keyword evidence="2" id="KW-1003">Cell membrane</keyword>
<reference evidence="8" key="1">
    <citation type="journal article" date="2019" name="Int. J. Syst. Evol. Microbiol.">
        <title>The Global Catalogue of Microorganisms (GCM) 10K type strain sequencing project: providing services to taxonomists for standard genome sequencing and annotation.</title>
        <authorList>
            <consortium name="The Broad Institute Genomics Platform"/>
            <consortium name="The Broad Institute Genome Sequencing Center for Infectious Disease"/>
            <person name="Wu L."/>
            <person name="Ma J."/>
        </authorList>
    </citation>
    <scope>NUCLEOTIDE SEQUENCE [LARGE SCALE GENOMIC DNA]</scope>
    <source>
        <strain evidence="8">KCTC 3950</strain>
    </source>
</reference>
<evidence type="ECO:0000313" key="8">
    <source>
        <dbReference type="Proteomes" id="UP001597541"/>
    </source>
</evidence>
<name>A0ABW5PJ94_9BACL</name>
<keyword evidence="4 6" id="KW-1133">Transmembrane helix</keyword>
<feature type="transmembrane region" description="Helical" evidence="6">
    <location>
        <begin position="35"/>
        <end position="53"/>
    </location>
</feature>
<feature type="transmembrane region" description="Helical" evidence="6">
    <location>
        <begin position="99"/>
        <end position="119"/>
    </location>
</feature>
<dbReference type="Proteomes" id="UP001597541">
    <property type="component" value="Unassembled WGS sequence"/>
</dbReference>
<evidence type="ECO:0000256" key="4">
    <source>
        <dbReference type="ARBA" id="ARBA00022989"/>
    </source>
</evidence>
<evidence type="ECO:0000256" key="1">
    <source>
        <dbReference type="ARBA" id="ARBA00004651"/>
    </source>
</evidence>
<dbReference type="Pfam" id="PF03899">
    <property type="entry name" value="ATP-synt_I"/>
    <property type="match status" value="1"/>
</dbReference>
<evidence type="ECO:0000256" key="2">
    <source>
        <dbReference type="ARBA" id="ARBA00022475"/>
    </source>
</evidence>
<protein>
    <submittedName>
        <fullName evidence="7">ATP synthase subunit I</fullName>
    </submittedName>
</protein>
<organism evidence="7 8">
    <name type="scientific">Paenibacillus gansuensis</name>
    <dbReference type="NCBI Taxonomy" id="306542"/>
    <lineage>
        <taxon>Bacteria</taxon>
        <taxon>Bacillati</taxon>
        <taxon>Bacillota</taxon>
        <taxon>Bacilli</taxon>
        <taxon>Bacillales</taxon>
        <taxon>Paenibacillaceae</taxon>
        <taxon>Paenibacillus</taxon>
    </lineage>
</organism>
<dbReference type="InterPro" id="IPR005598">
    <property type="entry name" value="ATP_synth_I"/>
</dbReference>